<dbReference type="Pfam" id="PF07931">
    <property type="entry name" value="CPT"/>
    <property type="match status" value="1"/>
</dbReference>
<feature type="non-terminal residue" evidence="1">
    <location>
        <position position="425"/>
    </location>
</feature>
<dbReference type="InterPro" id="IPR027417">
    <property type="entry name" value="P-loop_NTPase"/>
</dbReference>
<comment type="caution">
    <text evidence="1">The sequence shown here is derived from an EMBL/GenBank/DDBJ whole genome shotgun (WGS) entry which is preliminary data.</text>
</comment>
<dbReference type="Gene3D" id="3.40.50.300">
    <property type="entry name" value="P-loop containing nucleotide triphosphate hydrolases"/>
    <property type="match status" value="1"/>
</dbReference>
<proteinExistence type="predicted"/>
<dbReference type="SUPFAM" id="SSF52540">
    <property type="entry name" value="P-loop containing nucleoside triphosphate hydrolases"/>
    <property type="match status" value="1"/>
</dbReference>
<dbReference type="OrthoDB" id="10513227at2759"/>
<reference evidence="1" key="1">
    <citation type="submission" date="2021-06" db="EMBL/GenBank/DDBJ databases">
        <authorList>
            <person name="Kallberg Y."/>
            <person name="Tangrot J."/>
            <person name="Rosling A."/>
        </authorList>
    </citation>
    <scope>NUCLEOTIDE SEQUENCE</scope>
    <source>
        <strain evidence="1">FL130A</strain>
    </source>
</reference>
<evidence type="ECO:0000313" key="2">
    <source>
        <dbReference type="Proteomes" id="UP000789508"/>
    </source>
</evidence>
<gene>
    <name evidence="1" type="ORF">ALEPTO_LOCUS10399</name>
</gene>
<protein>
    <submittedName>
        <fullName evidence="1">8886_t:CDS:1</fullName>
    </submittedName>
</protein>
<keyword evidence="2" id="KW-1185">Reference proteome</keyword>
<sequence>QPNYLNALLPRKTSKDIIVVLVPRTNTRGRGENPQASEKTIVKELGKLAPSLLRRKPMYRGRRLPSAPRLGEILVPVKMPVGDCDSKVPVLEESSVGHHPYRQNNSNLLVYSQKDSVWWSVKVQGCLTVRLTSRTDTKVGLSDPAVLSDHIDGSVWHLDVDSSHPGGEEASKGWAEICEDLLSVRQDRSGLTNGVPVVLSKARLASYRICCTGDYNKVVIPVPIPNTEVKHFSGENTLYGEDTGKSTLAKAIQELSEEKFLYVGIDTLFGALPRKIVGFDQKAEAGFRYVIDPKTGDLIEMKVSPYAGLVFSCLPKIVKLLADNGLNVIFDECNFVKKNETEFLISDYKTFFSEHKLLMVGVKCNLATMEQREKSRGDRVIGMAKIFYQNEKNFQFPYDLVVDTSQTSPFANAQKVLKLIEANEK</sequence>
<dbReference type="Proteomes" id="UP000789508">
    <property type="component" value="Unassembled WGS sequence"/>
</dbReference>
<dbReference type="EMBL" id="CAJVPS010011252">
    <property type="protein sequence ID" value="CAG8663783.1"/>
    <property type="molecule type" value="Genomic_DNA"/>
</dbReference>
<organism evidence="1 2">
    <name type="scientific">Ambispora leptoticha</name>
    <dbReference type="NCBI Taxonomy" id="144679"/>
    <lineage>
        <taxon>Eukaryota</taxon>
        <taxon>Fungi</taxon>
        <taxon>Fungi incertae sedis</taxon>
        <taxon>Mucoromycota</taxon>
        <taxon>Glomeromycotina</taxon>
        <taxon>Glomeromycetes</taxon>
        <taxon>Archaeosporales</taxon>
        <taxon>Ambisporaceae</taxon>
        <taxon>Ambispora</taxon>
    </lineage>
</organism>
<name>A0A9N9HBV5_9GLOM</name>
<evidence type="ECO:0000313" key="1">
    <source>
        <dbReference type="EMBL" id="CAG8663783.1"/>
    </source>
</evidence>
<accession>A0A9N9HBV5</accession>
<dbReference type="AlphaFoldDB" id="A0A9N9HBV5"/>
<dbReference type="AntiFam" id="ANF00275">
    <property type="entry name" value="Spurious translation from rRNA (DUF6467)"/>
</dbReference>